<dbReference type="EMBL" id="JAHHHW010000029">
    <property type="protein sequence ID" value="MBW4430738.1"/>
    <property type="molecule type" value="Genomic_DNA"/>
</dbReference>
<feature type="domain" description="DUF302" evidence="1">
    <location>
        <begin position="92"/>
        <end position="141"/>
    </location>
</feature>
<dbReference type="SUPFAM" id="SSF103247">
    <property type="entry name" value="TT1751-like"/>
    <property type="match status" value="1"/>
</dbReference>
<dbReference type="AlphaFoldDB" id="A0A9E3LRQ8"/>
<dbReference type="PANTHER" id="PTHR38342:SF2">
    <property type="entry name" value="INNER MEMBRANE OR EXPORTED"/>
    <property type="match status" value="1"/>
</dbReference>
<dbReference type="PANTHER" id="PTHR38342">
    <property type="entry name" value="SLR5037 PROTEIN"/>
    <property type="match status" value="1"/>
</dbReference>
<comment type="caution">
    <text evidence="2">The sequence shown here is derived from an EMBL/GenBank/DDBJ whole genome shotgun (WGS) entry which is preliminary data.</text>
</comment>
<dbReference type="InterPro" id="IPR035923">
    <property type="entry name" value="TT1751-like_sf"/>
</dbReference>
<dbReference type="InterPro" id="IPR005180">
    <property type="entry name" value="DUF302"/>
</dbReference>
<accession>A0A9E3LRQ8</accession>
<reference evidence="2" key="2">
    <citation type="journal article" date="2022" name="Microbiol. Resour. Announc.">
        <title>Metagenome Sequencing to Explore Phylogenomics of Terrestrial Cyanobacteria.</title>
        <authorList>
            <person name="Ward R.D."/>
            <person name="Stajich J.E."/>
            <person name="Johansen J.R."/>
            <person name="Huntemann M."/>
            <person name="Clum A."/>
            <person name="Foster B."/>
            <person name="Foster B."/>
            <person name="Roux S."/>
            <person name="Palaniappan K."/>
            <person name="Varghese N."/>
            <person name="Mukherjee S."/>
            <person name="Reddy T.B.K."/>
            <person name="Daum C."/>
            <person name="Copeland A."/>
            <person name="Chen I.A."/>
            <person name="Ivanova N.N."/>
            <person name="Kyrpides N.C."/>
            <person name="Shapiro N."/>
            <person name="Eloe-Fadrosh E.A."/>
            <person name="Pietrasiak N."/>
        </authorList>
    </citation>
    <scope>NUCLEOTIDE SEQUENCE</scope>
    <source>
        <strain evidence="2">HA4357-MV3</strain>
    </source>
</reference>
<dbReference type="CDD" id="cd14797">
    <property type="entry name" value="DUF302"/>
    <property type="match status" value="1"/>
</dbReference>
<proteinExistence type="predicted"/>
<evidence type="ECO:0000313" key="3">
    <source>
        <dbReference type="Proteomes" id="UP000813215"/>
    </source>
</evidence>
<evidence type="ECO:0000313" key="2">
    <source>
        <dbReference type="EMBL" id="MBW4430738.1"/>
    </source>
</evidence>
<reference evidence="2" key="1">
    <citation type="submission" date="2021-05" db="EMBL/GenBank/DDBJ databases">
        <authorList>
            <person name="Pietrasiak N."/>
            <person name="Ward R."/>
            <person name="Stajich J.E."/>
            <person name="Kurbessoian T."/>
        </authorList>
    </citation>
    <scope>NUCLEOTIDE SEQUENCE</scope>
    <source>
        <strain evidence="2">HA4357-MV3</strain>
    </source>
</reference>
<dbReference type="Proteomes" id="UP000813215">
    <property type="component" value="Unassembled WGS sequence"/>
</dbReference>
<dbReference type="Pfam" id="PF03625">
    <property type="entry name" value="DUF302"/>
    <property type="match status" value="1"/>
</dbReference>
<gene>
    <name evidence="2" type="ORF">KME28_03050</name>
</gene>
<evidence type="ECO:0000259" key="1">
    <source>
        <dbReference type="Pfam" id="PF03625"/>
    </source>
</evidence>
<protein>
    <submittedName>
        <fullName evidence="2">DUF302 domain-containing protein</fullName>
    </submittedName>
</protein>
<dbReference type="Gene3D" id="3.30.310.70">
    <property type="entry name" value="TT1751-like domain"/>
    <property type="match status" value="1"/>
</dbReference>
<organism evidence="2 3">
    <name type="scientific">Pelatocladus maniniholoensis HA4357-MV3</name>
    <dbReference type="NCBI Taxonomy" id="1117104"/>
    <lineage>
        <taxon>Bacteria</taxon>
        <taxon>Bacillati</taxon>
        <taxon>Cyanobacteriota</taxon>
        <taxon>Cyanophyceae</taxon>
        <taxon>Nostocales</taxon>
        <taxon>Nostocaceae</taxon>
        <taxon>Pelatocladus</taxon>
    </lineage>
</organism>
<sequence length="174" mass="19445">MTTIAIKIPDERVQTINYTVTRVIVSSEKPFQEVIEAIESILGDGKYSVFEELVDAKAPFEQVESVVESMLGQSGFMKLAVFNTGGLLSLMGKAKNVKLYLLGNPLIANQMIEHNPVVGLYVPPRLLVYDDYEGKTHITYDKLSSILSQFDNEFILKVSQKLDQRFQEIAVAIA</sequence>
<name>A0A9E3LRQ8_9NOST</name>